<feature type="repeat" description="ANK" evidence="3">
    <location>
        <begin position="1094"/>
        <end position="1126"/>
    </location>
</feature>
<feature type="repeat" description="ANK" evidence="3">
    <location>
        <begin position="844"/>
        <end position="867"/>
    </location>
</feature>
<reference evidence="5" key="1">
    <citation type="submission" date="2024-06" db="EMBL/GenBank/DDBJ databases">
        <authorList>
            <person name="Liu X."/>
            <person name="Lenzi L."/>
            <person name="Haldenby T S."/>
            <person name="Uol C."/>
        </authorList>
    </citation>
    <scope>NUCLEOTIDE SEQUENCE</scope>
</reference>
<feature type="region of interest" description="Disordered" evidence="4">
    <location>
        <begin position="683"/>
        <end position="717"/>
    </location>
</feature>
<feature type="repeat" description="ANK" evidence="3">
    <location>
        <begin position="39"/>
        <end position="71"/>
    </location>
</feature>
<dbReference type="PANTHER" id="PTHR24198">
    <property type="entry name" value="ANKYRIN REPEAT AND PROTEIN KINASE DOMAIN-CONTAINING PROTEIN"/>
    <property type="match status" value="1"/>
</dbReference>
<feature type="repeat" description="ANK" evidence="3">
    <location>
        <begin position="141"/>
        <end position="173"/>
    </location>
</feature>
<feature type="repeat" description="ANK" evidence="3">
    <location>
        <begin position="643"/>
        <end position="676"/>
    </location>
</feature>
<feature type="repeat" description="ANK" evidence="3">
    <location>
        <begin position="1062"/>
        <end position="1083"/>
    </location>
</feature>
<dbReference type="InterPro" id="IPR002110">
    <property type="entry name" value="Ankyrin_rpt"/>
</dbReference>
<evidence type="ECO:0000256" key="3">
    <source>
        <dbReference type="PROSITE-ProRule" id="PRU00023"/>
    </source>
</evidence>
<sequence length="1435" mass="154508">MSVATFQGSTELVQAIFCGNEEECARLLNPESANYQDAQKRSVLHAAAHCGEGRITELLLKEGARVNTKDSRWLSPLHRACASNASDVVRILLAHGADRNARDKAWQTPLHVAAANASVECIELLLAPGESLTNVNASDRTGHSPLHHAVYGGHVEVVRLLLEKGASVSAFDKRDRRAMHWAAACGYEELIELLHQFGAEVNCRDQDQYTPLHAAAALGHTRAVTCLIRLGAELDATTAHGNTALHVACLNGREDVVDVLLAAIADRASQKVIAECHSPYCEKPMTEDPGENNKILEASRSAGFDAVVAAVNQYSEPEQLTPIHMAVSSTGGALCLRHLLDATTLKEEDQKTDDNLEKTDDKSEDSSHATSKPKTLANLCLPGGHEGSLPLHMAALHGRFDRAQLLLSYGAVVDARDRLGNTALHIAADHGHELFVHTVLQAGCRWDIRGQLGSTALHRAAMSGFASCLFRLFIAALANLNEDNKVRNPFPSLKEEEVHEIFGQLESGDLSFFGDSPAVIKRLSEIVGIVDDDGRNLVHAAALGANLDCLKLVLFAGGDPFTPDSHGRTPLHYAIASCAFSMRNSCEFNTDNPGSLSPRKIFGGAGFAQVNIPTYRACAVGDSTNAALVFLKLGADVNAADECGCTPLHLACAYDISGALVRHLLMHGSNPLAITSWPSTPPSTGYADSHHPQSVTGHETQIDEASECTRQSSSGGRMTSCSPLHIAVSSNNTVAVSLLLQSVSSKNLPDYCIGIFPGSDGPSNANCMDRRESLSNKFTPSPFLLSASRGKEQIMKMLLEACLSTNSKLSDRELEALPEHEKQSSRSEHVDHSRCWPGQLTTPSGHTPLHLAAHAGHTGVCRLLLDKKWQSGTVAEARDSVYRWNALHHAADQGHSEIVALLLEHVEDNPTPYEDCPADTTGRQDFRYETDEHGRNALMLAAQNNHPEVIRLILLHPAPSSTARSGEKDEFRINMADVYGRTALHRCVANGHLDCVKLLLSHGADATMGDFRQRHAIHMAATCGKVNTLSFVLDHLIELLRTSGEPMDGRIAGNWLHPLDQCGFSPLHFAAYRGHASCIRILLHLPCYQRLKGNIYTPLHCATQNGHKECLELLLNRFGDRNLATRDAEGRTILHLAAICNQGACMDLILSWAESQGHPDRRPRATPPNASSPGNLIRLGKFVSQSDNAGRTALMVAASVGANGLVDSLLSTHSRLIASLSDSLNSDSPISDSDRTIMQTLVERLSLGIQDADGSTALHHACTSPDSSCGLAILEYIDDNETIKLTDHSQRSPLHLAIAQGLTGLVEALISRGADLYAVDNEGRIPALSCTPSIQVATCLSLSLAAMFPPIEGCAAKLLSETLSPLASVDLSQPRTPRNVKPDQAEDKSTNIMSTSVVAPKRTGAVYSATDTANGPHRDPSPRPLSYPGSESDFF</sequence>
<dbReference type="Pfam" id="PF12796">
    <property type="entry name" value="Ank_2"/>
    <property type="match status" value="7"/>
</dbReference>
<feature type="compositionally biased region" description="Polar residues" evidence="4">
    <location>
        <begin position="708"/>
        <end position="717"/>
    </location>
</feature>
<dbReference type="PROSITE" id="PS50297">
    <property type="entry name" value="ANK_REP_REGION"/>
    <property type="match status" value="14"/>
</dbReference>
<feature type="compositionally biased region" description="Basic and acidic residues" evidence="4">
    <location>
        <begin position="813"/>
        <end position="834"/>
    </location>
</feature>
<proteinExistence type="predicted"/>
<dbReference type="PANTHER" id="PTHR24198:SF192">
    <property type="entry name" value="SERINE_THREONINE-PROTEIN PHOSPHATASE 6 REGULATORY ANKYRIN REPEAT SUBUNIT A"/>
    <property type="match status" value="1"/>
</dbReference>
<keyword evidence="1" id="KW-0677">Repeat</keyword>
<feature type="repeat" description="ANK" evidence="3">
    <location>
        <begin position="72"/>
        <end position="104"/>
    </location>
</feature>
<dbReference type="Gene3D" id="1.25.40.20">
    <property type="entry name" value="Ankyrin repeat-containing domain"/>
    <property type="match status" value="9"/>
</dbReference>
<evidence type="ECO:0000313" key="5">
    <source>
        <dbReference type="EMBL" id="CAL5134067.1"/>
    </source>
</evidence>
<dbReference type="PROSITE" id="PS50088">
    <property type="entry name" value="ANK_REPEAT"/>
    <property type="match status" value="17"/>
</dbReference>
<feature type="repeat" description="ANK" evidence="3">
    <location>
        <begin position="452"/>
        <end position="485"/>
    </location>
</feature>
<dbReference type="InterPro" id="IPR036770">
    <property type="entry name" value="Ankyrin_rpt-contain_sf"/>
</dbReference>
<feature type="repeat" description="ANK" evidence="3">
    <location>
        <begin position="419"/>
        <end position="451"/>
    </location>
</feature>
<feature type="repeat" description="ANK" evidence="3">
    <location>
        <begin position="979"/>
        <end position="1011"/>
    </location>
</feature>
<organism evidence="5 6">
    <name type="scientific">Calicophoron daubneyi</name>
    <name type="common">Rumen fluke</name>
    <name type="synonym">Paramphistomum daubneyi</name>
    <dbReference type="NCBI Taxonomy" id="300641"/>
    <lineage>
        <taxon>Eukaryota</taxon>
        <taxon>Metazoa</taxon>
        <taxon>Spiralia</taxon>
        <taxon>Lophotrochozoa</taxon>
        <taxon>Platyhelminthes</taxon>
        <taxon>Trematoda</taxon>
        <taxon>Digenea</taxon>
        <taxon>Plagiorchiida</taxon>
        <taxon>Pronocephalata</taxon>
        <taxon>Paramphistomoidea</taxon>
        <taxon>Paramphistomidae</taxon>
        <taxon>Calicophoron</taxon>
    </lineage>
</organism>
<feature type="repeat" description="ANK" evidence="3">
    <location>
        <begin position="1289"/>
        <end position="1321"/>
    </location>
</feature>
<feature type="repeat" description="ANK" evidence="3">
    <location>
        <begin position="207"/>
        <end position="239"/>
    </location>
</feature>
<evidence type="ECO:0000256" key="4">
    <source>
        <dbReference type="SAM" id="MobiDB-lite"/>
    </source>
</evidence>
<feature type="repeat" description="ANK" evidence="3">
    <location>
        <begin position="386"/>
        <end position="418"/>
    </location>
</feature>
<dbReference type="SUPFAM" id="SSF48403">
    <property type="entry name" value="Ankyrin repeat"/>
    <property type="match status" value="4"/>
</dbReference>
<keyword evidence="2 3" id="KW-0040">ANK repeat</keyword>
<feature type="compositionally biased region" description="Basic and acidic residues" evidence="4">
    <location>
        <begin position="348"/>
        <end position="367"/>
    </location>
</feature>
<feature type="region of interest" description="Disordered" evidence="4">
    <location>
        <begin position="1369"/>
        <end position="1435"/>
    </location>
</feature>
<accession>A0AAV2T985</accession>
<feature type="repeat" description="ANK" evidence="3">
    <location>
        <begin position="105"/>
        <end position="137"/>
    </location>
</feature>
<feature type="repeat" description="ANK" evidence="3">
    <location>
        <begin position="174"/>
        <end position="206"/>
    </location>
</feature>
<evidence type="ECO:0000313" key="6">
    <source>
        <dbReference type="Proteomes" id="UP001497525"/>
    </source>
</evidence>
<evidence type="ECO:0000256" key="2">
    <source>
        <dbReference type="ARBA" id="ARBA00023043"/>
    </source>
</evidence>
<evidence type="ECO:0008006" key="7">
    <source>
        <dbReference type="Google" id="ProtNLM"/>
    </source>
</evidence>
<dbReference type="SMART" id="SM00248">
    <property type="entry name" value="ANK"/>
    <property type="match status" value="27"/>
</dbReference>
<dbReference type="EMBL" id="CAXLJL010000179">
    <property type="protein sequence ID" value="CAL5134067.1"/>
    <property type="molecule type" value="Genomic_DNA"/>
</dbReference>
<dbReference type="Pfam" id="PF00023">
    <property type="entry name" value="Ank"/>
    <property type="match status" value="2"/>
</dbReference>
<evidence type="ECO:0000256" key="1">
    <source>
        <dbReference type="ARBA" id="ARBA00022737"/>
    </source>
</evidence>
<feature type="repeat" description="ANK" evidence="3">
    <location>
        <begin position="240"/>
        <end position="272"/>
    </location>
</feature>
<feature type="region of interest" description="Disordered" evidence="4">
    <location>
        <begin position="813"/>
        <end position="836"/>
    </location>
</feature>
<protein>
    <recommendedName>
        <fullName evidence="7">Serine/threonine-protein phosphatase 6 regulatory ankyrin repeat subunit A</fullName>
    </recommendedName>
</protein>
<gene>
    <name evidence="5" type="ORF">CDAUBV1_LOCUS7296</name>
</gene>
<dbReference type="Proteomes" id="UP001497525">
    <property type="component" value="Unassembled WGS sequence"/>
</dbReference>
<feature type="repeat" description="ANK" evidence="3">
    <location>
        <begin position="719"/>
        <end position="751"/>
    </location>
</feature>
<comment type="caution">
    <text evidence="5">The sequence shown here is derived from an EMBL/GenBank/DDBJ whole genome shotgun (WGS) entry which is preliminary data.</text>
</comment>
<name>A0AAV2T985_CALDB</name>
<feature type="region of interest" description="Disordered" evidence="4">
    <location>
        <begin position="348"/>
        <end position="376"/>
    </location>
</feature>
<dbReference type="PRINTS" id="PR01415">
    <property type="entry name" value="ANKYRIN"/>
</dbReference>
<feature type="compositionally biased region" description="Basic and acidic residues" evidence="4">
    <location>
        <begin position="1380"/>
        <end position="1389"/>
    </location>
</feature>